<evidence type="ECO:0000313" key="8">
    <source>
        <dbReference type="RefSeq" id="XP_023171496.2"/>
    </source>
</evidence>
<name>A0A6J1M007_DROHY</name>
<feature type="transmembrane region" description="Helical" evidence="5">
    <location>
        <begin position="95"/>
        <end position="116"/>
    </location>
</feature>
<organism evidence="7 8">
    <name type="scientific">Drosophila hydei</name>
    <name type="common">Fruit fly</name>
    <dbReference type="NCBI Taxonomy" id="7224"/>
    <lineage>
        <taxon>Eukaryota</taxon>
        <taxon>Metazoa</taxon>
        <taxon>Ecdysozoa</taxon>
        <taxon>Arthropoda</taxon>
        <taxon>Hexapoda</taxon>
        <taxon>Insecta</taxon>
        <taxon>Pterygota</taxon>
        <taxon>Neoptera</taxon>
        <taxon>Endopterygota</taxon>
        <taxon>Diptera</taxon>
        <taxon>Brachycera</taxon>
        <taxon>Muscomorpha</taxon>
        <taxon>Ephydroidea</taxon>
        <taxon>Drosophilidae</taxon>
        <taxon>Drosophila</taxon>
    </lineage>
</organism>
<keyword evidence="3 5" id="KW-1133">Transmembrane helix</keyword>
<feature type="transmembrane region" description="Helical" evidence="5">
    <location>
        <begin position="183"/>
        <end position="203"/>
    </location>
</feature>
<feature type="compositionally biased region" description="Pro residues" evidence="6">
    <location>
        <begin position="26"/>
        <end position="35"/>
    </location>
</feature>
<evidence type="ECO:0000256" key="6">
    <source>
        <dbReference type="SAM" id="MobiDB-lite"/>
    </source>
</evidence>
<feature type="transmembrane region" description="Helical" evidence="5">
    <location>
        <begin position="154"/>
        <end position="177"/>
    </location>
</feature>
<dbReference type="InterPro" id="IPR006214">
    <property type="entry name" value="Bax_inhibitor_1-related"/>
</dbReference>
<keyword evidence="4 5" id="KW-0472">Membrane</keyword>
<dbReference type="GeneID" id="111599906"/>
<feature type="transmembrane region" description="Helical" evidence="5">
    <location>
        <begin position="275"/>
        <end position="298"/>
    </location>
</feature>
<keyword evidence="2 5" id="KW-0812">Transmembrane</keyword>
<dbReference type="PANTHER" id="PTHR23291:SF47">
    <property type="entry name" value="TRANSMEMBRANE BAX INHIBITOR MOTIF CONTAINING 7"/>
    <property type="match status" value="1"/>
</dbReference>
<dbReference type="Pfam" id="PF01027">
    <property type="entry name" value="Bax1-I"/>
    <property type="match status" value="1"/>
</dbReference>
<sequence length="300" mass="33170">MSYNRIEVPKDLSEMTKPINNGERYPPIPLPPPPTRQGTESKPMIQMNSSAFLESGPIIINNTTVFVLEGQDETLATKNFIFNDQTIRKGFIRKVYSILLTQLLFTCGVICIFMYHDPTKYFVRAHPNVVMVAMVVNIVVVISMACCETARRHFPVNFVCLGLFTVTMSLLLGAVASSLEANLVLLAVGITALLVAALSIFAIQTKYDFTAMGGVLIAVVVSLLILGFAGAFLRQAFGETALACLGALFGSFMLIYDTQLIIGGTHEYQFNPEDYIFAALTLYIDVVRLFLYILRLIARK</sequence>
<feature type="transmembrane region" description="Helical" evidence="5">
    <location>
        <begin position="128"/>
        <end position="147"/>
    </location>
</feature>
<reference evidence="8" key="1">
    <citation type="submission" date="2025-08" db="UniProtKB">
        <authorList>
            <consortium name="RefSeq"/>
        </authorList>
    </citation>
    <scope>IDENTIFICATION</scope>
    <source>
        <strain evidence="8">15085-1641.00</strain>
        <tissue evidence="8">Whole body</tissue>
    </source>
</reference>
<dbReference type="OrthoDB" id="7933078at2759"/>
<dbReference type="CDD" id="cd10428">
    <property type="entry name" value="LFG_like"/>
    <property type="match status" value="1"/>
</dbReference>
<dbReference type="Proteomes" id="UP000504633">
    <property type="component" value="Unplaced"/>
</dbReference>
<dbReference type="AlphaFoldDB" id="A0A6J1M007"/>
<accession>A0A6J1M007</accession>
<feature type="transmembrane region" description="Helical" evidence="5">
    <location>
        <begin position="215"/>
        <end position="234"/>
    </location>
</feature>
<evidence type="ECO:0000256" key="1">
    <source>
        <dbReference type="ARBA" id="ARBA00004141"/>
    </source>
</evidence>
<evidence type="ECO:0000256" key="4">
    <source>
        <dbReference type="ARBA" id="ARBA00023136"/>
    </source>
</evidence>
<evidence type="ECO:0000313" key="7">
    <source>
        <dbReference type="Proteomes" id="UP000504633"/>
    </source>
</evidence>
<keyword evidence="7" id="KW-1185">Reference proteome</keyword>
<gene>
    <name evidence="8" type="primary">LOC111599906</name>
</gene>
<dbReference type="RefSeq" id="XP_023171496.2">
    <property type="nucleotide sequence ID" value="XM_023315728.2"/>
</dbReference>
<evidence type="ECO:0000256" key="3">
    <source>
        <dbReference type="ARBA" id="ARBA00022989"/>
    </source>
</evidence>
<dbReference type="PANTHER" id="PTHR23291">
    <property type="entry name" value="BAX INHIBITOR-RELATED"/>
    <property type="match status" value="1"/>
</dbReference>
<proteinExistence type="inferred from homology"/>
<dbReference type="KEGG" id="dhe:111599906"/>
<comment type="subcellular location">
    <subcellularLocation>
        <location evidence="1">Membrane</location>
        <topology evidence="1">Multi-pass membrane protein</topology>
    </subcellularLocation>
</comment>
<evidence type="ECO:0000256" key="5">
    <source>
        <dbReference type="RuleBase" id="RU004379"/>
    </source>
</evidence>
<comment type="similarity">
    <text evidence="5">Belongs to the BI1 family.</text>
</comment>
<dbReference type="GO" id="GO:0016020">
    <property type="term" value="C:membrane"/>
    <property type="evidence" value="ECO:0007669"/>
    <property type="project" value="UniProtKB-SubCell"/>
</dbReference>
<evidence type="ECO:0000256" key="2">
    <source>
        <dbReference type="ARBA" id="ARBA00022692"/>
    </source>
</evidence>
<feature type="transmembrane region" description="Helical" evidence="5">
    <location>
        <begin position="240"/>
        <end position="263"/>
    </location>
</feature>
<protein>
    <submittedName>
        <fullName evidence="8">Protein lifeguard 2 isoform X1</fullName>
    </submittedName>
</protein>
<feature type="region of interest" description="Disordered" evidence="6">
    <location>
        <begin position="1"/>
        <end position="41"/>
    </location>
</feature>